<dbReference type="CDD" id="cd00090">
    <property type="entry name" value="HTH_ARSR"/>
    <property type="match status" value="1"/>
</dbReference>
<keyword evidence="1" id="KW-1133">Transmembrane helix</keyword>
<proteinExistence type="predicted"/>
<keyword evidence="1" id="KW-0812">Transmembrane</keyword>
<dbReference type="Pfam" id="PF24266">
    <property type="entry name" value="HTH_HVO_0163_N"/>
    <property type="match status" value="1"/>
</dbReference>
<dbReference type="InterPro" id="IPR036390">
    <property type="entry name" value="WH_DNA-bd_sf"/>
</dbReference>
<dbReference type="SUPFAM" id="SSF46785">
    <property type="entry name" value="Winged helix' DNA-binding domain"/>
    <property type="match status" value="2"/>
</dbReference>
<dbReference type="InterPro" id="IPR056504">
    <property type="entry name" value="HTH_HVO_0163_N"/>
</dbReference>
<keyword evidence="4" id="KW-1185">Reference proteome</keyword>
<gene>
    <name evidence="3" type="ORF">R6Y95_04025</name>
</gene>
<reference evidence="3 4" key="1">
    <citation type="submission" date="2023-10" db="EMBL/GenBank/DDBJ databases">
        <title>The complete genome sequence of Methanoculleus palmolei DSM 4273.</title>
        <authorList>
            <person name="Lai S.-J."/>
            <person name="You Y.-T."/>
            <person name="Chen S.-C."/>
        </authorList>
    </citation>
    <scope>NUCLEOTIDE SEQUENCE [LARGE SCALE GENOMIC DNA]</scope>
    <source>
        <strain evidence="3 4">DSM 4273</strain>
    </source>
</reference>
<feature type="domain" description="HVO-0163 N-terminal HTH" evidence="2">
    <location>
        <begin position="99"/>
        <end position="165"/>
    </location>
</feature>
<dbReference type="PANTHER" id="PTHR36216">
    <property type="entry name" value="TRANSCRIPTIONAL REGULATOR, TRMB"/>
    <property type="match status" value="1"/>
</dbReference>
<dbReference type="PANTHER" id="PTHR36216:SF1">
    <property type="entry name" value="HTH ARSR-TYPE DOMAIN-CONTAINING PROTEIN"/>
    <property type="match status" value="1"/>
</dbReference>
<dbReference type="InterPro" id="IPR011991">
    <property type="entry name" value="ArsR-like_HTH"/>
</dbReference>
<dbReference type="EMBL" id="CP137641">
    <property type="protein sequence ID" value="WOX56506.1"/>
    <property type="molecule type" value="Genomic_DNA"/>
</dbReference>
<dbReference type="AlphaFoldDB" id="A0ABD8AAF0"/>
<evidence type="ECO:0000313" key="4">
    <source>
        <dbReference type="Proteomes" id="UP001626603"/>
    </source>
</evidence>
<dbReference type="Gene3D" id="1.10.10.10">
    <property type="entry name" value="Winged helix-like DNA-binding domain superfamily/Winged helix DNA-binding domain"/>
    <property type="match status" value="2"/>
</dbReference>
<name>A0ABD8AAF0_9EURY</name>
<keyword evidence="1" id="KW-0472">Membrane</keyword>
<dbReference type="Pfam" id="PF13412">
    <property type="entry name" value="HTH_24"/>
    <property type="match status" value="1"/>
</dbReference>
<dbReference type="InterPro" id="IPR036388">
    <property type="entry name" value="WH-like_DNA-bd_sf"/>
</dbReference>
<dbReference type="Proteomes" id="UP001626603">
    <property type="component" value="Chromosome"/>
</dbReference>
<accession>A0ABD8AAF0</accession>
<feature type="transmembrane region" description="Helical" evidence="1">
    <location>
        <begin position="61"/>
        <end position="85"/>
    </location>
</feature>
<evidence type="ECO:0000259" key="2">
    <source>
        <dbReference type="Pfam" id="PF24266"/>
    </source>
</evidence>
<protein>
    <submittedName>
        <fullName evidence="3">Winged helix-turn-helix transcriptional regulator</fullName>
    </submittedName>
</protein>
<evidence type="ECO:0000256" key="1">
    <source>
        <dbReference type="SAM" id="Phobius"/>
    </source>
</evidence>
<sequence>MAKRPLFTKVALLSIALLLSIAPGSAADTILNEGEFPEWGIDDPIPLSVWNVPLKLILLDFVFMNAPLLFLPVQILIVASAWAFLGHRKISGKNALNHETRRAAYLYIRANPGTTLSVLSPRLGVNAGTLRYHLEVLCETGKILMEHDRGFLRYYAGRRAALERETAEHPHYGTRKRILDLLVEEPGMTRKEIASTLGIAGSSVTWHMARLIRDGAVRSERDGRAVRYFLAARTC</sequence>
<evidence type="ECO:0000313" key="3">
    <source>
        <dbReference type="EMBL" id="WOX56506.1"/>
    </source>
</evidence>
<organism evidence="3 4">
    <name type="scientific">Methanoculleus palmolei</name>
    <dbReference type="NCBI Taxonomy" id="72612"/>
    <lineage>
        <taxon>Archaea</taxon>
        <taxon>Methanobacteriati</taxon>
        <taxon>Methanobacteriota</taxon>
        <taxon>Stenosarchaea group</taxon>
        <taxon>Methanomicrobia</taxon>
        <taxon>Methanomicrobiales</taxon>
        <taxon>Methanomicrobiaceae</taxon>
        <taxon>Methanoculleus</taxon>
    </lineage>
</organism>